<proteinExistence type="predicted"/>
<name>T2GG59_MEGG1</name>
<keyword evidence="3" id="KW-1185">Reference proteome</keyword>
<dbReference type="RefSeq" id="WP_021762066.1">
    <property type="nucleotide sequence ID" value="NZ_AUBO01000022.1"/>
</dbReference>
<keyword evidence="1" id="KW-0812">Transmembrane</keyword>
<evidence type="ECO:0008006" key="4">
    <source>
        <dbReference type="Google" id="ProtNLM"/>
    </source>
</evidence>
<dbReference type="EMBL" id="CP006585">
    <property type="protein sequence ID" value="AGW14967.1"/>
    <property type="molecule type" value="Genomic_DNA"/>
</dbReference>
<protein>
    <recommendedName>
        <fullName evidence="4">DUF1640 domain-containing protein</fullName>
    </recommendedName>
</protein>
<dbReference type="Proteomes" id="UP000016587">
    <property type="component" value="Chromosome"/>
</dbReference>
<dbReference type="HOGENOM" id="CLU_174650_0_0_7"/>
<dbReference type="AlphaFoldDB" id="T2GG59"/>
<evidence type="ECO:0000313" key="2">
    <source>
        <dbReference type="EMBL" id="AGW14967.1"/>
    </source>
</evidence>
<dbReference type="OrthoDB" id="5458882at2"/>
<sequence length="108" mass="11850">MLTYEQTKAMEAALGPEKAAPFIEAFHASDARVMTALLAEVSTKKDIADLRAELRGEMAAQELRLTERLTKLEGRFDRMDVLLKVLIGLAAMAVAFFSPVAEKLLGLL</sequence>
<accession>T2GG59</accession>
<feature type="transmembrane region" description="Helical" evidence="1">
    <location>
        <begin position="81"/>
        <end position="101"/>
    </location>
</feature>
<organism evidence="2 3">
    <name type="scientific">Megalodesulfovibrio gigas (strain ATCC 19364 / DSM 1382 / NCIMB 9332 / VKM B-1759)</name>
    <name type="common">Desulfovibrio gigas</name>
    <dbReference type="NCBI Taxonomy" id="1121448"/>
    <lineage>
        <taxon>Bacteria</taxon>
        <taxon>Pseudomonadati</taxon>
        <taxon>Thermodesulfobacteriota</taxon>
        <taxon>Desulfovibrionia</taxon>
        <taxon>Desulfovibrionales</taxon>
        <taxon>Desulfovibrionaceae</taxon>
        <taxon>Megalodesulfovibrio</taxon>
    </lineage>
</organism>
<evidence type="ECO:0000256" key="1">
    <source>
        <dbReference type="SAM" id="Phobius"/>
    </source>
</evidence>
<reference evidence="2 3" key="1">
    <citation type="journal article" date="2013" name="J. Bacteriol.">
        <title>Roles of HynAB and Ech, the only two hydrogenases found in the model sulfate reducer Desulfovibrio gigas.</title>
        <authorList>
            <person name="Morais-Silva F.O."/>
            <person name="Santos C.I."/>
            <person name="Rodrigues R."/>
            <person name="Pereira I.A."/>
            <person name="Rodrigues-Pousada C."/>
        </authorList>
    </citation>
    <scope>NUCLEOTIDE SEQUENCE [LARGE SCALE GENOMIC DNA]</scope>
    <source>
        <strain evidence="3">ATCC 19364 / DSM 1382 / NCIMB 9332 / VKM B-1759</strain>
    </source>
</reference>
<dbReference type="STRING" id="1121448.DGI_3267"/>
<keyword evidence="1" id="KW-1133">Transmembrane helix</keyword>
<reference evidence="3" key="2">
    <citation type="submission" date="2013-07" db="EMBL/GenBank/DDBJ databases">
        <authorList>
            <person name="Morais-Silva F.O."/>
            <person name="Rezende A.M."/>
            <person name="Pimentel C."/>
            <person name="Resende D.M."/>
            <person name="Santos C.I."/>
            <person name="Clemente C."/>
            <person name="de Oliveira L.M."/>
            <person name="da Silva S.M."/>
            <person name="Costa D.A."/>
            <person name="Varela-Raposo A."/>
            <person name="Horacio E.C.A."/>
            <person name="Matos M."/>
            <person name="Flores O."/>
            <person name="Ruiz J.C."/>
            <person name="Rodrigues-Pousada C."/>
        </authorList>
    </citation>
    <scope>NUCLEOTIDE SEQUENCE [LARGE SCALE GENOMIC DNA]</scope>
    <source>
        <strain evidence="3">ATCC 19364 / DSM 1382 / NCIMB 9332 / VKM B-1759</strain>
    </source>
</reference>
<dbReference type="eggNOG" id="ENOG5033D1Q">
    <property type="taxonomic scope" value="Bacteria"/>
</dbReference>
<dbReference type="KEGG" id="dgg:DGI_3267"/>
<evidence type="ECO:0000313" key="3">
    <source>
        <dbReference type="Proteomes" id="UP000016587"/>
    </source>
</evidence>
<keyword evidence="1" id="KW-0472">Membrane</keyword>
<dbReference type="PATRIC" id="fig|1121448.10.peg.3220"/>
<gene>
    <name evidence="2" type="ORF">DGI_3267</name>
</gene>